<evidence type="ECO:0000313" key="3">
    <source>
        <dbReference type="Proteomes" id="UP000186922"/>
    </source>
</evidence>
<keyword evidence="1" id="KW-1133">Transmembrane helix</keyword>
<evidence type="ECO:0000313" key="2">
    <source>
        <dbReference type="EMBL" id="GAV06755.1"/>
    </source>
</evidence>
<dbReference type="AlphaFoldDB" id="A0A1D1VZF2"/>
<comment type="caution">
    <text evidence="2">The sequence shown here is derived from an EMBL/GenBank/DDBJ whole genome shotgun (WGS) entry which is preliminary data.</text>
</comment>
<gene>
    <name evidence="2" type="primary">RvY_16690</name>
    <name evidence="2" type="synonym">RvY_16690.2</name>
    <name evidence="2" type="ORF">RvY_16690-2</name>
</gene>
<keyword evidence="1" id="KW-0472">Membrane</keyword>
<feature type="transmembrane region" description="Helical" evidence="1">
    <location>
        <begin position="89"/>
        <end position="115"/>
    </location>
</feature>
<protein>
    <submittedName>
        <fullName evidence="2">Uncharacterized protein</fullName>
    </submittedName>
</protein>
<organism evidence="2 3">
    <name type="scientific">Ramazzottius varieornatus</name>
    <name type="common">Water bear</name>
    <name type="synonym">Tardigrade</name>
    <dbReference type="NCBI Taxonomy" id="947166"/>
    <lineage>
        <taxon>Eukaryota</taxon>
        <taxon>Metazoa</taxon>
        <taxon>Ecdysozoa</taxon>
        <taxon>Tardigrada</taxon>
        <taxon>Eutardigrada</taxon>
        <taxon>Parachela</taxon>
        <taxon>Hypsibioidea</taxon>
        <taxon>Ramazzottiidae</taxon>
        <taxon>Ramazzottius</taxon>
    </lineage>
</organism>
<keyword evidence="1" id="KW-0812">Transmembrane</keyword>
<accession>A0A1D1VZF2</accession>
<keyword evidence="3" id="KW-1185">Reference proteome</keyword>
<evidence type="ECO:0000256" key="1">
    <source>
        <dbReference type="SAM" id="Phobius"/>
    </source>
</evidence>
<name>A0A1D1VZF2_RAMVA</name>
<sequence length="168" mass="18810">MSMANRVFSTIEGRCKLNQKGNRQSVYAVIGATGNSDVLAEVFYYDSADRRFYSSPQRKTWIRNSTATPHRPFCGYRGDEGPCGTGTSAALILLGIVLAAFVLVTTPFAAVMVVSRRRHMRQIVRLWFLDAADPLLPCETNHYGFSFLRPSVNMFRSSASRSWKSVQT</sequence>
<proteinExistence type="predicted"/>
<dbReference type="EMBL" id="BDGG01000014">
    <property type="protein sequence ID" value="GAV06755.1"/>
    <property type="molecule type" value="Genomic_DNA"/>
</dbReference>
<dbReference type="Proteomes" id="UP000186922">
    <property type="component" value="Unassembled WGS sequence"/>
</dbReference>
<reference evidence="2 3" key="1">
    <citation type="journal article" date="2016" name="Nat. Commun.">
        <title>Extremotolerant tardigrade genome and improved radiotolerance of human cultured cells by tardigrade-unique protein.</title>
        <authorList>
            <person name="Hashimoto T."/>
            <person name="Horikawa D.D."/>
            <person name="Saito Y."/>
            <person name="Kuwahara H."/>
            <person name="Kozuka-Hata H."/>
            <person name="Shin-I T."/>
            <person name="Minakuchi Y."/>
            <person name="Ohishi K."/>
            <person name="Motoyama A."/>
            <person name="Aizu T."/>
            <person name="Enomoto A."/>
            <person name="Kondo K."/>
            <person name="Tanaka S."/>
            <person name="Hara Y."/>
            <person name="Koshikawa S."/>
            <person name="Sagara H."/>
            <person name="Miura T."/>
            <person name="Yokobori S."/>
            <person name="Miyagawa K."/>
            <person name="Suzuki Y."/>
            <person name="Kubo T."/>
            <person name="Oyama M."/>
            <person name="Kohara Y."/>
            <person name="Fujiyama A."/>
            <person name="Arakawa K."/>
            <person name="Katayama T."/>
            <person name="Toyoda A."/>
            <person name="Kunieda T."/>
        </authorList>
    </citation>
    <scope>NUCLEOTIDE SEQUENCE [LARGE SCALE GENOMIC DNA]</scope>
    <source>
        <strain evidence="2 3">YOKOZUNA-1</strain>
    </source>
</reference>